<dbReference type="Proteomes" id="UP001203687">
    <property type="component" value="Unassembled WGS sequence"/>
</dbReference>
<protein>
    <recommendedName>
        <fullName evidence="3">DUF4488 domain-containing protein</fullName>
    </recommendedName>
</protein>
<keyword evidence="2" id="KW-1185">Reference proteome</keyword>
<evidence type="ECO:0000313" key="2">
    <source>
        <dbReference type="Proteomes" id="UP001203687"/>
    </source>
</evidence>
<dbReference type="EMBL" id="JALPQF010000005">
    <property type="protein sequence ID" value="MCK8480291.1"/>
    <property type="molecule type" value="Genomic_DNA"/>
</dbReference>
<accession>A0ABT0H7G2</accession>
<proteinExistence type="predicted"/>
<name>A0ABT0H7G2_9FLAO</name>
<sequence length="163" mass="18436">MKFILCFIFMLISAKECDSKTAQKSTNTTSEVTALQSKKTSQIDTKITYQASTRGFFLKIWIEGDLIMVSKDNSLKSFETYPFPSEQKEAFLNLLSAIDKTELTTLETPSTTFQHDAAAMAWLEISDEEGSYRTKVFDHGNPPESIKEIVEKIQSLKSMVEKP</sequence>
<comment type="caution">
    <text evidence="1">The sequence shown here is derived from an EMBL/GenBank/DDBJ whole genome shotgun (WGS) entry which is preliminary data.</text>
</comment>
<dbReference type="RefSeq" id="WP_248412441.1">
    <property type="nucleotide sequence ID" value="NZ_JALPQF010000005.1"/>
</dbReference>
<organism evidence="1 2">
    <name type="scientific">Psychroserpens algicola</name>
    <dbReference type="NCBI Taxonomy" id="1719034"/>
    <lineage>
        <taxon>Bacteria</taxon>
        <taxon>Pseudomonadati</taxon>
        <taxon>Bacteroidota</taxon>
        <taxon>Flavobacteriia</taxon>
        <taxon>Flavobacteriales</taxon>
        <taxon>Flavobacteriaceae</taxon>
        <taxon>Psychroserpens</taxon>
    </lineage>
</organism>
<reference evidence="1" key="1">
    <citation type="submission" date="2022-04" db="EMBL/GenBank/DDBJ databases">
        <authorList>
            <person name="Ren T."/>
        </authorList>
    </citation>
    <scope>NUCLEOTIDE SEQUENCE</scope>
    <source>
        <strain evidence="1">F63249</strain>
    </source>
</reference>
<gene>
    <name evidence="1" type="ORF">MUY34_06635</name>
</gene>
<evidence type="ECO:0000313" key="1">
    <source>
        <dbReference type="EMBL" id="MCK8480291.1"/>
    </source>
</evidence>
<evidence type="ECO:0008006" key="3">
    <source>
        <dbReference type="Google" id="ProtNLM"/>
    </source>
</evidence>